<dbReference type="PANTHER" id="PTHR35744:SF4">
    <property type="entry name" value="OS04G0464600 PROTEIN"/>
    <property type="match status" value="1"/>
</dbReference>
<dbReference type="InterPro" id="IPR013087">
    <property type="entry name" value="Znf_C2H2_type"/>
</dbReference>
<evidence type="ECO:0000313" key="2">
    <source>
        <dbReference type="EMBL" id="KAI5075948.1"/>
    </source>
</evidence>
<organism evidence="2 3">
    <name type="scientific">Adiantum capillus-veneris</name>
    <name type="common">Maidenhair fern</name>
    <dbReference type="NCBI Taxonomy" id="13818"/>
    <lineage>
        <taxon>Eukaryota</taxon>
        <taxon>Viridiplantae</taxon>
        <taxon>Streptophyta</taxon>
        <taxon>Embryophyta</taxon>
        <taxon>Tracheophyta</taxon>
        <taxon>Polypodiopsida</taxon>
        <taxon>Polypodiidae</taxon>
        <taxon>Polypodiales</taxon>
        <taxon>Pteridineae</taxon>
        <taxon>Pteridaceae</taxon>
        <taxon>Vittarioideae</taxon>
        <taxon>Adiantum</taxon>
    </lineage>
</organism>
<dbReference type="EMBL" id="JABFUD020000009">
    <property type="protein sequence ID" value="KAI5075948.1"/>
    <property type="molecule type" value="Genomic_DNA"/>
</dbReference>
<comment type="caution">
    <text evidence="2">The sequence shown here is derived from an EMBL/GenBank/DDBJ whole genome shotgun (WGS) entry which is preliminary data.</text>
</comment>
<name>A0A9D4UYJ0_ADICA</name>
<feature type="domain" description="C2H2-type" evidence="1">
    <location>
        <begin position="137"/>
        <end position="160"/>
    </location>
</feature>
<dbReference type="AlphaFoldDB" id="A0A9D4UYJ0"/>
<keyword evidence="3" id="KW-1185">Reference proteome</keyword>
<dbReference type="PANTHER" id="PTHR35744">
    <property type="entry name" value="C2H2-TYPE DOMAIN-CONTAINING PROTEIN"/>
    <property type="match status" value="1"/>
</dbReference>
<protein>
    <recommendedName>
        <fullName evidence="1">C2H2-type domain-containing protein</fullName>
    </recommendedName>
</protein>
<evidence type="ECO:0000313" key="3">
    <source>
        <dbReference type="Proteomes" id="UP000886520"/>
    </source>
</evidence>
<accession>A0A9D4UYJ0</accession>
<dbReference type="InterPro" id="IPR021139">
    <property type="entry name" value="NYN"/>
</dbReference>
<proteinExistence type="predicted"/>
<dbReference type="OrthoDB" id="3518456at2759"/>
<dbReference type="Gene3D" id="3.40.50.1010">
    <property type="entry name" value="5'-nuclease"/>
    <property type="match status" value="1"/>
</dbReference>
<dbReference type="Proteomes" id="UP000886520">
    <property type="component" value="Chromosome 9"/>
</dbReference>
<reference evidence="2" key="1">
    <citation type="submission" date="2021-01" db="EMBL/GenBank/DDBJ databases">
        <title>Adiantum capillus-veneris genome.</title>
        <authorList>
            <person name="Fang Y."/>
            <person name="Liao Q."/>
        </authorList>
    </citation>
    <scope>NUCLEOTIDE SEQUENCE</scope>
    <source>
        <strain evidence="2">H3</strain>
        <tissue evidence="2">Leaf</tissue>
    </source>
</reference>
<dbReference type="GO" id="GO:0004540">
    <property type="term" value="F:RNA nuclease activity"/>
    <property type="evidence" value="ECO:0007669"/>
    <property type="project" value="InterPro"/>
</dbReference>
<dbReference type="PROSITE" id="PS00028">
    <property type="entry name" value="ZINC_FINGER_C2H2_1"/>
    <property type="match status" value="1"/>
</dbReference>
<evidence type="ECO:0000259" key="1">
    <source>
        <dbReference type="PROSITE" id="PS00028"/>
    </source>
</evidence>
<gene>
    <name evidence="2" type="ORF">GOP47_0010024</name>
</gene>
<dbReference type="Pfam" id="PF01936">
    <property type="entry name" value="NYN"/>
    <property type="match status" value="1"/>
</dbReference>
<sequence>MAVSSFCARSLDYCASDKPLSPALSPSPLARPRFFVACCAEELSIIRKRRVSIFWDLDNKPPKASPYHAALYLRRVATQFGDIEDMVACANRHAFTHIPRWVQEQRGSTHPNPNDMRIPTKPNCVSISATQDPTSPCKCAICGFTCAADSELKKHVSLLHKRMLRDMGFKIHDIGGYGLHMELLRAGFWVRMVDPSPQATDRALKRQMKHSMNNNIHCICLVSDDSDFTDILKMARSKEIFIVVVGDSASLHQYADIWFSWTEAAHGKDVRSTCTWQGIGDTNLAYDDSDDAELLS</sequence>